<gene>
    <name evidence="1" type="ORF">GCM10023175_66970</name>
</gene>
<sequence>MQDDVWTGEVGPENAAWLATESRTARLAREYRPVDLGDGRIRYSTRALGAARELGEEEDGYFTDDAEGLRVWIGDDAFELELDEEDAGRPRP</sequence>
<dbReference type="Proteomes" id="UP001501598">
    <property type="component" value="Unassembled WGS sequence"/>
</dbReference>
<proteinExistence type="predicted"/>
<dbReference type="RefSeq" id="WP_345427237.1">
    <property type="nucleotide sequence ID" value="NZ_BAABGT010000117.1"/>
</dbReference>
<protein>
    <submittedName>
        <fullName evidence="1">Uncharacterized protein</fullName>
    </submittedName>
</protein>
<organism evidence="1 2">
    <name type="scientific">Pseudonocardia xishanensis</name>
    <dbReference type="NCBI Taxonomy" id="630995"/>
    <lineage>
        <taxon>Bacteria</taxon>
        <taxon>Bacillati</taxon>
        <taxon>Actinomycetota</taxon>
        <taxon>Actinomycetes</taxon>
        <taxon>Pseudonocardiales</taxon>
        <taxon>Pseudonocardiaceae</taxon>
        <taxon>Pseudonocardia</taxon>
    </lineage>
</organism>
<evidence type="ECO:0000313" key="2">
    <source>
        <dbReference type="Proteomes" id="UP001501598"/>
    </source>
</evidence>
<comment type="caution">
    <text evidence="1">The sequence shown here is derived from an EMBL/GenBank/DDBJ whole genome shotgun (WGS) entry which is preliminary data.</text>
</comment>
<name>A0ABP8S4V0_9PSEU</name>
<evidence type="ECO:0000313" key="1">
    <source>
        <dbReference type="EMBL" id="GAA4559283.1"/>
    </source>
</evidence>
<keyword evidence="2" id="KW-1185">Reference proteome</keyword>
<accession>A0ABP8S4V0</accession>
<reference evidence="2" key="1">
    <citation type="journal article" date="2019" name="Int. J. Syst. Evol. Microbiol.">
        <title>The Global Catalogue of Microorganisms (GCM) 10K type strain sequencing project: providing services to taxonomists for standard genome sequencing and annotation.</title>
        <authorList>
            <consortium name="The Broad Institute Genomics Platform"/>
            <consortium name="The Broad Institute Genome Sequencing Center for Infectious Disease"/>
            <person name="Wu L."/>
            <person name="Ma J."/>
        </authorList>
    </citation>
    <scope>NUCLEOTIDE SEQUENCE [LARGE SCALE GENOMIC DNA]</scope>
    <source>
        <strain evidence="2">JCM 17906</strain>
    </source>
</reference>
<dbReference type="EMBL" id="BAABGT010000117">
    <property type="protein sequence ID" value="GAA4559283.1"/>
    <property type="molecule type" value="Genomic_DNA"/>
</dbReference>